<dbReference type="Proteomes" id="UP000324376">
    <property type="component" value="Unassembled WGS sequence"/>
</dbReference>
<proteinExistence type="predicted"/>
<keyword evidence="2" id="KW-1185">Reference proteome</keyword>
<gene>
    <name evidence="1" type="ORF">BD809_10779</name>
</gene>
<name>A0A5S5BYE7_9FLAO</name>
<reference evidence="1 2" key="1">
    <citation type="submission" date="2019-07" db="EMBL/GenBank/DDBJ databases">
        <title>Genomic Encyclopedia of Archaeal and Bacterial Type Strains, Phase II (KMG-II): from individual species to whole genera.</title>
        <authorList>
            <person name="Goeker M."/>
        </authorList>
    </citation>
    <scope>NUCLEOTIDE SEQUENCE [LARGE SCALE GENOMIC DNA]</scope>
    <source>
        <strain evidence="1 2">DSM 17527</strain>
    </source>
</reference>
<evidence type="ECO:0000313" key="2">
    <source>
        <dbReference type="Proteomes" id="UP000324376"/>
    </source>
</evidence>
<comment type="caution">
    <text evidence="1">The sequence shown here is derived from an EMBL/GenBank/DDBJ whole genome shotgun (WGS) entry which is preliminary data.</text>
</comment>
<evidence type="ECO:0000313" key="1">
    <source>
        <dbReference type="EMBL" id="TYP72195.1"/>
    </source>
</evidence>
<accession>A0A5S5BYE7</accession>
<protein>
    <submittedName>
        <fullName evidence="1">Uncharacterized protein</fullName>
    </submittedName>
</protein>
<dbReference type="AlphaFoldDB" id="A0A5S5BYE7"/>
<dbReference type="EMBL" id="VNHU01000007">
    <property type="protein sequence ID" value="TYP72195.1"/>
    <property type="molecule type" value="Genomic_DNA"/>
</dbReference>
<sequence length="37" mass="4158">MIMTHTLETRPVDKFTLAKLNSIPTTGLSTQVQNKQN</sequence>
<organism evidence="1 2">
    <name type="scientific">Aquimarina intermedia</name>
    <dbReference type="NCBI Taxonomy" id="350814"/>
    <lineage>
        <taxon>Bacteria</taxon>
        <taxon>Pseudomonadati</taxon>
        <taxon>Bacteroidota</taxon>
        <taxon>Flavobacteriia</taxon>
        <taxon>Flavobacteriales</taxon>
        <taxon>Flavobacteriaceae</taxon>
        <taxon>Aquimarina</taxon>
    </lineage>
</organism>